<reference evidence="1" key="2">
    <citation type="submission" date="2021-10" db="EMBL/GenBank/DDBJ databases">
        <authorList>
            <person name="Piombo E."/>
        </authorList>
    </citation>
    <scope>NUCLEOTIDE SEQUENCE</scope>
</reference>
<dbReference type="EMBL" id="CADEHS020000245">
    <property type="protein sequence ID" value="CAG9951172.1"/>
    <property type="molecule type" value="Genomic_DNA"/>
</dbReference>
<proteinExistence type="predicted"/>
<evidence type="ECO:0000313" key="2">
    <source>
        <dbReference type="Proteomes" id="UP000836387"/>
    </source>
</evidence>
<protein>
    <submittedName>
        <fullName evidence="1">Uncharacterized protein</fullName>
    </submittedName>
</protein>
<name>A0ACA9UFB9_BIOOC</name>
<gene>
    <name evidence="1" type="ORF">CRV2_00020287</name>
</gene>
<keyword evidence="2" id="KW-1185">Reference proteome</keyword>
<reference evidence="1" key="1">
    <citation type="submission" date="2020-04" db="EMBL/GenBank/DDBJ databases">
        <authorList>
            <person name="Broberg M."/>
        </authorList>
    </citation>
    <scope>NUCLEOTIDE SEQUENCE</scope>
</reference>
<evidence type="ECO:0000313" key="1">
    <source>
        <dbReference type="EMBL" id="CAG9951172.1"/>
    </source>
</evidence>
<accession>A0ACA9UFB9</accession>
<sequence length="253" mass="27732">MMLYSSEGVTYHCNHYFCLLGVGNQIHSAANALTLPGSMKLAMSFRVFSPYDHAASKNLLALCDDIVKEAASNRKREKIIKRAAKEFKDGMFVNLGIGIPLAAPALVPNDIEVILQSENGILGMGRYPQLGQEDPDLINQVSMNGDMANFMLPGKVKGIGGAMDLVANPEKTKVVVTMEHLDRKGMPKIMRECTFPLTGTRCVSRIITDLAVFDCVPEGLVLRELVPEVTVEELEKLTDAPFTVADDFKPYVV</sequence>
<organism evidence="1 2">
    <name type="scientific">Clonostachys rosea f. rosea IK726</name>
    <dbReference type="NCBI Taxonomy" id="1349383"/>
    <lineage>
        <taxon>Eukaryota</taxon>
        <taxon>Fungi</taxon>
        <taxon>Dikarya</taxon>
        <taxon>Ascomycota</taxon>
        <taxon>Pezizomycotina</taxon>
        <taxon>Sordariomycetes</taxon>
        <taxon>Hypocreomycetidae</taxon>
        <taxon>Hypocreales</taxon>
        <taxon>Bionectriaceae</taxon>
        <taxon>Clonostachys</taxon>
    </lineage>
</organism>
<dbReference type="Proteomes" id="UP000836387">
    <property type="component" value="Unassembled WGS sequence"/>
</dbReference>
<comment type="caution">
    <text evidence="1">The sequence shown here is derived from an EMBL/GenBank/DDBJ whole genome shotgun (WGS) entry which is preliminary data.</text>
</comment>